<dbReference type="RefSeq" id="WP_010045215.1">
    <property type="nucleotide sequence ID" value="NZ_CP025958.1"/>
</dbReference>
<evidence type="ECO:0000313" key="1">
    <source>
        <dbReference type="EMBL" id="AWM41095.1"/>
    </source>
</evidence>
<reference evidence="1 2" key="1">
    <citation type="submission" date="2018-01" db="EMBL/GenBank/DDBJ databases">
        <title>G. obscuriglobus.</title>
        <authorList>
            <person name="Franke J."/>
            <person name="Blomberg W."/>
            <person name="Selmecki A."/>
        </authorList>
    </citation>
    <scope>NUCLEOTIDE SEQUENCE [LARGE SCALE GENOMIC DNA]</scope>
    <source>
        <strain evidence="1 2">DSM 5831</strain>
    </source>
</reference>
<dbReference type="AlphaFoldDB" id="A0A2Z3HDR1"/>
<evidence type="ECO:0000313" key="2">
    <source>
        <dbReference type="Proteomes" id="UP000245802"/>
    </source>
</evidence>
<dbReference type="EMBL" id="CP025958">
    <property type="protein sequence ID" value="AWM41095.1"/>
    <property type="molecule type" value="Genomic_DNA"/>
</dbReference>
<name>A0A2Z3HDR1_9BACT</name>
<accession>A0A2Z3HDR1</accession>
<dbReference type="InterPro" id="IPR045534">
    <property type="entry name" value="DUF6428"/>
</dbReference>
<dbReference type="Proteomes" id="UP000245802">
    <property type="component" value="Chromosome"/>
</dbReference>
<organism evidence="1 2">
    <name type="scientific">Gemmata obscuriglobus</name>
    <dbReference type="NCBI Taxonomy" id="114"/>
    <lineage>
        <taxon>Bacteria</taxon>
        <taxon>Pseudomonadati</taxon>
        <taxon>Planctomycetota</taxon>
        <taxon>Planctomycetia</taxon>
        <taxon>Gemmatales</taxon>
        <taxon>Gemmataceae</taxon>
        <taxon>Gemmata</taxon>
    </lineage>
</organism>
<proteinExistence type="predicted"/>
<gene>
    <name evidence="1" type="ORF">C1280_31670</name>
</gene>
<keyword evidence="2" id="KW-1185">Reference proteome</keyword>
<sequence>MTVAEFRAALLASPDQPLHLMLPDGDFVPAHFHVTEVGRVQKDFIDCGGTTRSATTCLLQVWVASDTGHRLTAAKLAGILALAAPLLKSDDLAVEIEYERDAVSQFPVAAAEQTPMGTLFHLGSKHTDCLAPDRCGVTGCAPATGGAACC</sequence>
<dbReference type="OrthoDB" id="66316at2"/>
<dbReference type="Pfam" id="PF20001">
    <property type="entry name" value="DUF6428"/>
    <property type="match status" value="1"/>
</dbReference>
<protein>
    <submittedName>
        <fullName evidence="1">Uncharacterized protein</fullName>
    </submittedName>
</protein>
<dbReference type="KEGG" id="gog:C1280_31670"/>